<sequence length="164" mass="18888">MENFDWTSFTKRIAIKAKMSDIYNAWTKSAELEKWFLKKAGFYNSNKKAVSKYINASGGNSYEWTWYLYPDAMTGSIKSANGRDFVQFTFEGSCMVDIKLSESKGYTIVELKQHEIPTDDQSKQFVRLGCSNGWAFYLVNMKSVYEGGIDLRNKDKNLDPMINN</sequence>
<protein>
    <submittedName>
        <fullName evidence="3">SRPBCC domain-containing protein</fullName>
    </submittedName>
</protein>
<comment type="similarity">
    <text evidence="1">Belongs to the AHA1 family.</text>
</comment>
<proteinExistence type="inferred from homology"/>
<comment type="caution">
    <text evidence="3">The sequence shown here is derived from an EMBL/GenBank/DDBJ whole genome shotgun (WGS) entry which is preliminary data.</text>
</comment>
<evidence type="ECO:0000313" key="4">
    <source>
        <dbReference type="Proteomes" id="UP000307244"/>
    </source>
</evidence>
<dbReference type="Gene3D" id="3.30.530.20">
    <property type="match status" value="1"/>
</dbReference>
<dbReference type="EMBL" id="SWBQ01000003">
    <property type="protein sequence ID" value="TKC05960.1"/>
    <property type="molecule type" value="Genomic_DNA"/>
</dbReference>
<reference evidence="3 4" key="1">
    <citation type="submission" date="2019-04" db="EMBL/GenBank/DDBJ databases">
        <title>Pedobacter sp. RP-3-15 sp. nov., isolated from Arctic soil.</title>
        <authorList>
            <person name="Dahal R.H."/>
            <person name="Kim D.-U."/>
        </authorList>
    </citation>
    <scope>NUCLEOTIDE SEQUENCE [LARGE SCALE GENOMIC DNA]</scope>
    <source>
        <strain evidence="3 4">RP-3-15</strain>
    </source>
</reference>
<gene>
    <name evidence="3" type="ORF">FA047_11505</name>
</gene>
<name>A0A4U1CLB9_9SPHI</name>
<dbReference type="RefSeq" id="WP_136836222.1">
    <property type="nucleotide sequence ID" value="NZ_SWBQ01000003.1"/>
</dbReference>
<dbReference type="CDD" id="cd07814">
    <property type="entry name" value="SRPBCC_CalC_Aha1-like"/>
    <property type="match status" value="1"/>
</dbReference>
<dbReference type="SUPFAM" id="SSF55961">
    <property type="entry name" value="Bet v1-like"/>
    <property type="match status" value="1"/>
</dbReference>
<keyword evidence="4" id="KW-1185">Reference proteome</keyword>
<accession>A0A4U1CLB9</accession>
<dbReference type="Proteomes" id="UP000307244">
    <property type="component" value="Unassembled WGS sequence"/>
</dbReference>
<organism evidence="3 4">
    <name type="scientific">Pedobacter frigoris</name>
    <dbReference type="NCBI Taxonomy" id="2571272"/>
    <lineage>
        <taxon>Bacteria</taxon>
        <taxon>Pseudomonadati</taxon>
        <taxon>Bacteroidota</taxon>
        <taxon>Sphingobacteriia</taxon>
        <taxon>Sphingobacteriales</taxon>
        <taxon>Sphingobacteriaceae</taxon>
        <taxon>Pedobacter</taxon>
    </lineage>
</organism>
<evidence type="ECO:0000313" key="3">
    <source>
        <dbReference type="EMBL" id="TKC05960.1"/>
    </source>
</evidence>
<dbReference type="OrthoDB" id="9800631at2"/>
<evidence type="ECO:0000259" key="2">
    <source>
        <dbReference type="Pfam" id="PF08327"/>
    </source>
</evidence>
<feature type="domain" description="Activator of Hsp90 ATPase homologue 1/2-like C-terminal" evidence="2">
    <location>
        <begin position="17"/>
        <end position="144"/>
    </location>
</feature>
<dbReference type="Pfam" id="PF08327">
    <property type="entry name" value="AHSA1"/>
    <property type="match status" value="1"/>
</dbReference>
<dbReference type="InterPro" id="IPR013538">
    <property type="entry name" value="ASHA1/2-like_C"/>
</dbReference>
<evidence type="ECO:0000256" key="1">
    <source>
        <dbReference type="ARBA" id="ARBA00006817"/>
    </source>
</evidence>
<dbReference type="AlphaFoldDB" id="A0A4U1CLB9"/>
<dbReference type="InterPro" id="IPR023393">
    <property type="entry name" value="START-like_dom_sf"/>
</dbReference>